<dbReference type="EMBL" id="CADCXU010012870">
    <property type="protein sequence ID" value="CAB0002761.1"/>
    <property type="molecule type" value="Genomic_DNA"/>
</dbReference>
<gene>
    <name evidence="3" type="ORF">NTEN_LOCUS8548</name>
</gene>
<keyword evidence="2" id="KW-0732">Signal</keyword>
<feature type="chain" id="PRO_5026274362" evidence="2">
    <location>
        <begin position="21"/>
        <end position="302"/>
    </location>
</feature>
<feature type="region of interest" description="Disordered" evidence="1">
    <location>
        <begin position="58"/>
        <end position="80"/>
    </location>
</feature>
<protein>
    <submittedName>
        <fullName evidence="3">Uncharacterized protein</fullName>
    </submittedName>
</protein>
<feature type="region of interest" description="Disordered" evidence="1">
    <location>
        <begin position="132"/>
        <end position="252"/>
    </location>
</feature>
<proteinExistence type="predicted"/>
<feature type="compositionally biased region" description="Basic residues" evidence="1">
    <location>
        <begin position="155"/>
        <end position="167"/>
    </location>
</feature>
<sequence length="302" mass="33070">MRGFTVIATIFVSTPPPCSAREVVPCAPARAARQLLQGGMAAAARRRLSFRQKAKRRRAMGGGKRLKAGPSREGDIGGTRGQAVEAYRSGRSETAPKCPPVSLSLLFFVVRSHLQPVVTLLLRRARPVSHLPLGPSPPLGPSARHLTAEQCRTRISVRRLVGTRHSKRETEAGGNTREHKRQRDVEDSPIRRGATPRVREDRPKKPRRRQRRPPPPEAAVPSGGGGRGRAQARTERHPPPRRSQGASRAKPPRAADFIMNTNSLLAASFLLTPPPLWHLAPVTECGGRKEVEEGTWGSLLQE</sequence>
<feature type="compositionally biased region" description="Basic and acidic residues" evidence="1">
    <location>
        <begin position="181"/>
        <end position="190"/>
    </location>
</feature>
<reference evidence="3 4" key="1">
    <citation type="submission" date="2020-02" db="EMBL/GenBank/DDBJ databases">
        <authorList>
            <person name="Ferguson B K."/>
        </authorList>
    </citation>
    <scope>NUCLEOTIDE SEQUENCE [LARGE SCALE GENOMIC DNA]</scope>
</reference>
<evidence type="ECO:0000256" key="2">
    <source>
        <dbReference type="SAM" id="SignalP"/>
    </source>
</evidence>
<accession>A0A6H5GL87</accession>
<keyword evidence="4" id="KW-1185">Reference proteome</keyword>
<feature type="compositionally biased region" description="Basic residues" evidence="1">
    <location>
        <begin position="58"/>
        <end position="67"/>
    </location>
</feature>
<dbReference type="Proteomes" id="UP000479000">
    <property type="component" value="Unassembled WGS sequence"/>
</dbReference>
<feature type="non-terminal residue" evidence="3">
    <location>
        <position position="302"/>
    </location>
</feature>
<dbReference type="AlphaFoldDB" id="A0A6H5GL87"/>
<feature type="signal peptide" evidence="2">
    <location>
        <begin position="1"/>
        <end position="20"/>
    </location>
</feature>
<evidence type="ECO:0000313" key="4">
    <source>
        <dbReference type="Proteomes" id="UP000479000"/>
    </source>
</evidence>
<name>A0A6H5GL87_9HEMI</name>
<organism evidence="3 4">
    <name type="scientific">Nesidiocoris tenuis</name>
    <dbReference type="NCBI Taxonomy" id="355587"/>
    <lineage>
        <taxon>Eukaryota</taxon>
        <taxon>Metazoa</taxon>
        <taxon>Ecdysozoa</taxon>
        <taxon>Arthropoda</taxon>
        <taxon>Hexapoda</taxon>
        <taxon>Insecta</taxon>
        <taxon>Pterygota</taxon>
        <taxon>Neoptera</taxon>
        <taxon>Paraneoptera</taxon>
        <taxon>Hemiptera</taxon>
        <taxon>Heteroptera</taxon>
        <taxon>Panheteroptera</taxon>
        <taxon>Cimicomorpha</taxon>
        <taxon>Miridae</taxon>
        <taxon>Dicyphina</taxon>
        <taxon>Nesidiocoris</taxon>
    </lineage>
</organism>
<evidence type="ECO:0000313" key="3">
    <source>
        <dbReference type="EMBL" id="CAB0002761.1"/>
    </source>
</evidence>
<evidence type="ECO:0000256" key="1">
    <source>
        <dbReference type="SAM" id="MobiDB-lite"/>
    </source>
</evidence>